<dbReference type="GO" id="GO:0004180">
    <property type="term" value="F:carboxypeptidase activity"/>
    <property type="evidence" value="ECO:0007669"/>
    <property type="project" value="UniProtKB-KW"/>
</dbReference>
<dbReference type="GO" id="GO:0070008">
    <property type="term" value="F:serine-type exopeptidase activity"/>
    <property type="evidence" value="ECO:0007669"/>
    <property type="project" value="InterPro"/>
</dbReference>
<dbReference type="Gene3D" id="3.40.50.1820">
    <property type="entry name" value="alpha/beta hydrolase"/>
    <property type="match status" value="2"/>
</dbReference>
<dbReference type="PANTHER" id="PTHR11010">
    <property type="entry name" value="PROTEASE S28 PRO-X CARBOXYPEPTIDASE-RELATED"/>
    <property type="match status" value="1"/>
</dbReference>
<proteinExistence type="inferred from homology"/>
<evidence type="ECO:0000256" key="6">
    <source>
        <dbReference type="SAM" id="SignalP"/>
    </source>
</evidence>
<accession>A0AA39XEL1</accession>
<dbReference type="Proteomes" id="UP001175000">
    <property type="component" value="Unassembled WGS sequence"/>
</dbReference>
<evidence type="ECO:0000256" key="2">
    <source>
        <dbReference type="ARBA" id="ARBA00022670"/>
    </source>
</evidence>
<keyword evidence="7" id="KW-0121">Carboxypeptidase</keyword>
<gene>
    <name evidence="7" type="ORF">B0T14DRAFT_504340</name>
</gene>
<sequence length="569" mass="63747">MTSLRAVVVGTLCLAHAVSAIRPIWSLGDLRQLEAEEEKWDSHQIQTRQDPLDISKLSFAYPEQVINVPIDHFHNDSRYEPHSNETFGLRFWFDAKHYRKGGPVIVLQGGETNGANRLPFLQKGIVAILAKATGGMGVILEHRYYGRSYVTPNFTTENMRFLSTDQALADMAYFAKHVVFPGFEDWDLTAPDTPYIAYGGSYAGAFVAFLRKLYPEVYTGAIASSAVTKAIYDYWEYFEAARLFSPPGCALATQKFTAVVDNILIEKAGSKDVVKLKAVFGLGNLTNDKDFASSLTNGISRLQETNWDPAVSSPAFYEYCNNVTSHELLYPSLKFLESDVKHLITVGGYAKEADSFTAQMLNYIGYVNLTVIQKCHDRSEDIEACLGSDSDTEFYHRDSLDTGRWRPWPYQFCTEWGYLSTGSGVPKDQLPLISRLLDLDYSSVVCREAFNITSPPDLEIINKHGGFDISYPRLAFIDGDSDPWRAATPHRIGLPERESTVSEPFLLIKGGVHHWDENGVFKNETKPGFPPASIVGVQNAEVEFVKAWLTEWAAERRSSGRTTMPPMVR</sequence>
<keyword evidence="2" id="KW-0645">Protease</keyword>
<dbReference type="InterPro" id="IPR008758">
    <property type="entry name" value="Peptidase_S28"/>
</dbReference>
<evidence type="ECO:0000313" key="8">
    <source>
        <dbReference type="Proteomes" id="UP001175000"/>
    </source>
</evidence>
<keyword evidence="8" id="KW-1185">Reference proteome</keyword>
<feature type="chain" id="PRO_5041282909" evidence="6">
    <location>
        <begin position="21"/>
        <end position="569"/>
    </location>
</feature>
<comment type="similarity">
    <text evidence="1">Belongs to the peptidase S28 family.</text>
</comment>
<name>A0AA39XEL1_9PEZI</name>
<keyword evidence="3 6" id="KW-0732">Signal</keyword>
<protein>
    <submittedName>
        <fullName evidence="7">Serine carboxypeptidase S28-domain-containing protein</fullName>
    </submittedName>
</protein>
<dbReference type="InterPro" id="IPR029058">
    <property type="entry name" value="AB_hydrolase_fold"/>
</dbReference>
<evidence type="ECO:0000256" key="1">
    <source>
        <dbReference type="ARBA" id="ARBA00011079"/>
    </source>
</evidence>
<evidence type="ECO:0000313" key="7">
    <source>
        <dbReference type="EMBL" id="KAK0632484.1"/>
    </source>
</evidence>
<evidence type="ECO:0000256" key="5">
    <source>
        <dbReference type="ARBA" id="ARBA00023180"/>
    </source>
</evidence>
<keyword evidence="4" id="KW-0378">Hydrolase</keyword>
<evidence type="ECO:0000256" key="3">
    <source>
        <dbReference type="ARBA" id="ARBA00022729"/>
    </source>
</evidence>
<evidence type="ECO:0000256" key="4">
    <source>
        <dbReference type="ARBA" id="ARBA00022801"/>
    </source>
</evidence>
<feature type="signal peptide" evidence="6">
    <location>
        <begin position="1"/>
        <end position="20"/>
    </location>
</feature>
<reference evidence="7" key="1">
    <citation type="submission" date="2023-06" db="EMBL/GenBank/DDBJ databases">
        <title>Genome-scale phylogeny and comparative genomics of the fungal order Sordariales.</title>
        <authorList>
            <consortium name="Lawrence Berkeley National Laboratory"/>
            <person name="Hensen N."/>
            <person name="Bonometti L."/>
            <person name="Westerberg I."/>
            <person name="Brannstrom I.O."/>
            <person name="Guillou S."/>
            <person name="Cros-Aarteil S."/>
            <person name="Calhoun S."/>
            <person name="Haridas S."/>
            <person name="Kuo A."/>
            <person name="Mondo S."/>
            <person name="Pangilinan J."/>
            <person name="Riley R."/>
            <person name="Labutti K."/>
            <person name="Andreopoulos B."/>
            <person name="Lipzen A."/>
            <person name="Chen C."/>
            <person name="Yanf M."/>
            <person name="Daum C."/>
            <person name="Ng V."/>
            <person name="Clum A."/>
            <person name="Steindorff A."/>
            <person name="Ohm R."/>
            <person name="Martin F."/>
            <person name="Silar P."/>
            <person name="Natvig D."/>
            <person name="Lalanne C."/>
            <person name="Gautier V."/>
            <person name="Ament-Velasquez S.L."/>
            <person name="Kruys A."/>
            <person name="Hutchinson M.I."/>
            <person name="Powell A.J."/>
            <person name="Barry K."/>
            <person name="Miller A.N."/>
            <person name="Grigoriev I.V."/>
            <person name="Debuchy R."/>
            <person name="Gladieux P."/>
            <person name="Thoren M.H."/>
            <person name="Johannesson H."/>
        </authorList>
    </citation>
    <scope>NUCLEOTIDE SEQUENCE</scope>
    <source>
        <strain evidence="7">CBS 606.72</strain>
    </source>
</reference>
<dbReference type="SUPFAM" id="SSF53474">
    <property type="entry name" value="alpha/beta-Hydrolases"/>
    <property type="match status" value="1"/>
</dbReference>
<dbReference type="EMBL" id="JAULSU010000001">
    <property type="protein sequence ID" value="KAK0632484.1"/>
    <property type="molecule type" value="Genomic_DNA"/>
</dbReference>
<keyword evidence="5" id="KW-0325">Glycoprotein</keyword>
<organism evidence="7 8">
    <name type="scientific">Immersiella caudata</name>
    <dbReference type="NCBI Taxonomy" id="314043"/>
    <lineage>
        <taxon>Eukaryota</taxon>
        <taxon>Fungi</taxon>
        <taxon>Dikarya</taxon>
        <taxon>Ascomycota</taxon>
        <taxon>Pezizomycotina</taxon>
        <taxon>Sordariomycetes</taxon>
        <taxon>Sordariomycetidae</taxon>
        <taxon>Sordariales</taxon>
        <taxon>Lasiosphaeriaceae</taxon>
        <taxon>Immersiella</taxon>
    </lineage>
</organism>
<comment type="caution">
    <text evidence="7">The sequence shown here is derived from an EMBL/GenBank/DDBJ whole genome shotgun (WGS) entry which is preliminary data.</text>
</comment>
<dbReference type="AlphaFoldDB" id="A0AA39XEL1"/>
<dbReference type="Pfam" id="PF05577">
    <property type="entry name" value="Peptidase_S28"/>
    <property type="match status" value="1"/>
</dbReference>
<dbReference type="FunFam" id="3.40.50.1820:FF:000251">
    <property type="entry name" value="Extracelular serine carboxypeptidase, putative"/>
    <property type="match status" value="1"/>
</dbReference>
<dbReference type="GO" id="GO:0006508">
    <property type="term" value="P:proteolysis"/>
    <property type="evidence" value="ECO:0007669"/>
    <property type="project" value="UniProtKB-KW"/>
</dbReference>
<dbReference type="GO" id="GO:0008239">
    <property type="term" value="F:dipeptidyl-peptidase activity"/>
    <property type="evidence" value="ECO:0007669"/>
    <property type="project" value="TreeGrafter"/>
</dbReference>
<dbReference type="PANTHER" id="PTHR11010:SF117">
    <property type="entry name" value="SERINE PROTEASE 16"/>
    <property type="match status" value="1"/>
</dbReference>